<dbReference type="InterPro" id="IPR036259">
    <property type="entry name" value="MFS_trans_sf"/>
</dbReference>
<sequence>MTSAERATLRSRVAVKPSDGHDTPPRPAQAASTQGDSQLAAPSTSSSDSSALDAATRSRVTGTVFLALLVDILSFTIILPLFPRLLEYYRQSESADPNSLFSVTLRQIHAFKYAIGGTGSNLDVVLFGGALGSLFSFLQFIVSPWIGRLSDRLGRKRVLMLCMAGNLASCFLWIVARPFWVFVLSRVVGGLSEGNVQLSVSIITDITTAETRSKGLALVGLAFALGFTVGPAMGAYFASHDLAAYNPTLESLGLNPYSASALFAFSLILAEIWYLQRSLPETLPTRRKSTTPAAKPTPKPAALSRLALIHASYLFLFSGLEFTLPFLTHDQYQFSHAQQGALLGLIGFVAAGVQGGYTRRAARRVGERAVVMRGLIGCACGFALLAAWPDQRAALYASAVCIAVASATVGTGLTSLASMHAGGERTGEALGAFPPRGGS</sequence>
<feature type="domain" description="Major facilitator superfamily (MFS) profile" evidence="8">
    <location>
        <begin position="60"/>
        <end position="439"/>
    </location>
</feature>
<reference evidence="9 10" key="1">
    <citation type="submission" date="2009-11" db="EMBL/GenBank/DDBJ databases">
        <title>Annotation of Allomyces macrogynus ATCC 38327.</title>
        <authorList>
            <consortium name="The Broad Institute Genome Sequencing Platform"/>
            <person name="Russ C."/>
            <person name="Cuomo C."/>
            <person name="Burger G."/>
            <person name="Gray M.W."/>
            <person name="Holland P.W.H."/>
            <person name="King N."/>
            <person name="Lang F.B.F."/>
            <person name="Roger A.J."/>
            <person name="Ruiz-Trillo I."/>
            <person name="Young S.K."/>
            <person name="Zeng Q."/>
            <person name="Gargeya S."/>
            <person name="Fitzgerald M."/>
            <person name="Haas B."/>
            <person name="Abouelleil A."/>
            <person name="Alvarado L."/>
            <person name="Arachchi H.M."/>
            <person name="Berlin A."/>
            <person name="Chapman S.B."/>
            <person name="Gearin G."/>
            <person name="Goldberg J."/>
            <person name="Griggs A."/>
            <person name="Gujja S."/>
            <person name="Hansen M."/>
            <person name="Heiman D."/>
            <person name="Howarth C."/>
            <person name="Larimer J."/>
            <person name="Lui A."/>
            <person name="MacDonald P.J.P."/>
            <person name="McCowen C."/>
            <person name="Montmayeur A."/>
            <person name="Murphy C."/>
            <person name="Neiman D."/>
            <person name="Pearson M."/>
            <person name="Priest M."/>
            <person name="Roberts A."/>
            <person name="Saif S."/>
            <person name="Shea T."/>
            <person name="Sisk P."/>
            <person name="Stolte C."/>
            <person name="Sykes S."/>
            <person name="Wortman J."/>
            <person name="Nusbaum C."/>
            <person name="Birren B."/>
        </authorList>
    </citation>
    <scope>NUCLEOTIDE SEQUENCE [LARGE SCALE GENOMIC DNA]</scope>
    <source>
        <strain evidence="9 10">ATCC 38327</strain>
    </source>
</reference>
<dbReference type="Pfam" id="PF07690">
    <property type="entry name" value="MFS_1"/>
    <property type="match status" value="1"/>
</dbReference>
<feature type="transmembrane region" description="Helical" evidence="7">
    <location>
        <begin position="64"/>
        <end position="82"/>
    </location>
</feature>
<feature type="transmembrane region" description="Helical" evidence="7">
    <location>
        <begin position="339"/>
        <end position="358"/>
    </location>
</feature>
<gene>
    <name evidence="9" type="ORF">AMAG_12324</name>
</gene>
<reference evidence="10" key="2">
    <citation type="submission" date="2009-11" db="EMBL/GenBank/DDBJ databases">
        <title>The Genome Sequence of Allomyces macrogynus strain ATCC 38327.</title>
        <authorList>
            <consortium name="The Broad Institute Genome Sequencing Platform"/>
            <person name="Russ C."/>
            <person name="Cuomo C."/>
            <person name="Shea T."/>
            <person name="Young S.K."/>
            <person name="Zeng Q."/>
            <person name="Koehrsen M."/>
            <person name="Haas B."/>
            <person name="Borodovsky M."/>
            <person name="Guigo R."/>
            <person name="Alvarado L."/>
            <person name="Berlin A."/>
            <person name="Borenstein D."/>
            <person name="Chen Z."/>
            <person name="Engels R."/>
            <person name="Freedman E."/>
            <person name="Gellesch M."/>
            <person name="Goldberg J."/>
            <person name="Griggs A."/>
            <person name="Gujja S."/>
            <person name="Heiman D."/>
            <person name="Hepburn T."/>
            <person name="Howarth C."/>
            <person name="Jen D."/>
            <person name="Larson L."/>
            <person name="Lewis B."/>
            <person name="Mehta T."/>
            <person name="Park D."/>
            <person name="Pearson M."/>
            <person name="Roberts A."/>
            <person name="Saif S."/>
            <person name="Shenoy N."/>
            <person name="Sisk P."/>
            <person name="Stolte C."/>
            <person name="Sykes S."/>
            <person name="Walk T."/>
            <person name="White J."/>
            <person name="Yandava C."/>
            <person name="Burger G."/>
            <person name="Gray M.W."/>
            <person name="Holland P.W.H."/>
            <person name="King N."/>
            <person name="Lang F.B.F."/>
            <person name="Roger A.J."/>
            <person name="Ruiz-Trillo I."/>
            <person name="Lander E."/>
            <person name="Nusbaum C."/>
        </authorList>
    </citation>
    <scope>NUCLEOTIDE SEQUENCE [LARGE SCALE GENOMIC DNA]</scope>
    <source>
        <strain evidence="10">ATCC 38327</strain>
    </source>
</reference>
<evidence type="ECO:0000256" key="3">
    <source>
        <dbReference type="ARBA" id="ARBA00022692"/>
    </source>
</evidence>
<organism evidence="9 10">
    <name type="scientific">Allomyces macrogynus (strain ATCC 38327)</name>
    <name type="common">Allomyces javanicus var. macrogynus</name>
    <dbReference type="NCBI Taxonomy" id="578462"/>
    <lineage>
        <taxon>Eukaryota</taxon>
        <taxon>Fungi</taxon>
        <taxon>Fungi incertae sedis</taxon>
        <taxon>Blastocladiomycota</taxon>
        <taxon>Blastocladiomycetes</taxon>
        <taxon>Blastocladiales</taxon>
        <taxon>Blastocladiaceae</taxon>
        <taxon>Allomyces</taxon>
    </lineage>
</organism>
<feature type="transmembrane region" description="Helical" evidence="7">
    <location>
        <begin position="257"/>
        <end position="275"/>
    </location>
</feature>
<feature type="transmembrane region" description="Helical" evidence="7">
    <location>
        <begin position="158"/>
        <end position="176"/>
    </location>
</feature>
<dbReference type="SUPFAM" id="SSF103473">
    <property type="entry name" value="MFS general substrate transporter"/>
    <property type="match status" value="1"/>
</dbReference>
<feature type="transmembrane region" description="Helical" evidence="7">
    <location>
        <begin position="394"/>
        <end position="416"/>
    </location>
</feature>
<dbReference type="OMA" id="EWYVNIS"/>
<dbReference type="eggNOG" id="KOG2615">
    <property type="taxonomic scope" value="Eukaryota"/>
</dbReference>
<evidence type="ECO:0000256" key="7">
    <source>
        <dbReference type="SAM" id="Phobius"/>
    </source>
</evidence>
<feature type="compositionally biased region" description="Low complexity" evidence="6">
    <location>
        <begin position="39"/>
        <end position="52"/>
    </location>
</feature>
<keyword evidence="3 7" id="KW-0812">Transmembrane</keyword>
<evidence type="ECO:0000259" key="8">
    <source>
        <dbReference type="PROSITE" id="PS50850"/>
    </source>
</evidence>
<keyword evidence="2" id="KW-0813">Transport</keyword>
<evidence type="ECO:0000313" key="9">
    <source>
        <dbReference type="EMBL" id="KNE67256.1"/>
    </source>
</evidence>
<dbReference type="GO" id="GO:0022857">
    <property type="term" value="F:transmembrane transporter activity"/>
    <property type="evidence" value="ECO:0007669"/>
    <property type="project" value="InterPro"/>
</dbReference>
<feature type="transmembrane region" description="Helical" evidence="7">
    <location>
        <begin position="124"/>
        <end position="146"/>
    </location>
</feature>
<evidence type="ECO:0000313" key="10">
    <source>
        <dbReference type="Proteomes" id="UP000054350"/>
    </source>
</evidence>
<accession>A0A0L0SXP0</accession>
<evidence type="ECO:0000256" key="5">
    <source>
        <dbReference type="ARBA" id="ARBA00023136"/>
    </source>
</evidence>
<evidence type="ECO:0000256" key="4">
    <source>
        <dbReference type="ARBA" id="ARBA00022989"/>
    </source>
</evidence>
<keyword evidence="5 7" id="KW-0472">Membrane</keyword>
<dbReference type="GO" id="GO:0016020">
    <property type="term" value="C:membrane"/>
    <property type="evidence" value="ECO:0007669"/>
    <property type="project" value="UniProtKB-SubCell"/>
</dbReference>
<dbReference type="PANTHER" id="PTHR23504">
    <property type="entry name" value="MAJOR FACILITATOR SUPERFAMILY DOMAIN-CONTAINING PROTEIN 10"/>
    <property type="match status" value="1"/>
</dbReference>
<dbReference type="OrthoDB" id="196650at2759"/>
<keyword evidence="4 7" id="KW-1133">Transmembrane helix</keyword>
<dbReference type="PROSITE" id="PS50850">
    <property type="entry name" value="MFS"/>
    <property type="match status" value="1"/>
</dbReference>
<evidence type="ECO:0000256" key="2">
    <source>
        <dbReference type="ARBA" id="ARBA00022448"/>
    </source>
</evidence>
<feature type="transmembrane region" description="Helical" evidence="7">
    <location>
        <begin position="182"/>
        <end position="203"/>
    </location>
</feature>
<feature type="transmembrane region" description="Helical" evidence="7">
    <location>
        <begin position="370"/>
        <end position="388"/>
    </location>
</feature>
<feature type="region of interest" description="Disordered" evidence="6">
    <location>
        <begin position="1"/>
        <end position="52"/>
    </location>
</feature>
<protein>
    <recommendedName>
        <fullName evidence="8">Major facilitator superfamily (MFS) profile domain-containing protein</fullName>
    </recommendedName>
</protein>
<evidence type="ECO:0000256" key="1">
    <source>
        <dbReference type="ARBA" id="ARBA00004141"/>
    </source>
</evidence>
<dbReference type="Gene3D" id="1.20.1250.20">
    <property type="entry name" value="MFS general substrate transporter like domains"/>
    <property type="match status" value="1"/>
</dbReference>
<evidence type="ECO:0000256" key="6">
    <source>
        <dbReference type="SAM" id="MobiDB-lite"/>
    </source>
</evidence>
<dbReference type="InterPro" id="IPR020846">
    <property type="entry name" value="MFS_dom"/>
</dbReference>
<dbReference type="Proteomes" id="UP000054350">
    <property type="component" value="Unassembled WGS sequence"/>
</dbReference>
<proteinExistence type="predicted"/>
<dbReference type="STRING" id="578462.A0A0L0SXP0"/>
<feature type="transmembrane region" description="Helical" evidence="7">
    <location>
        <begin position="306"/>
        <end position="327"/>
    </location>
</feature>
<dbReference type="EMBL" id="GG745352">
    <property type="protein sequence ID" value="KNE67256.1"/>
    <property type="molecule type" value="Genomic_DNA"/>
</dbReference>
<keyword evidence="10" id="KW-1185">Reference proteome</keyword>
<dbReference type="AlphaFoldDB" id="A0A0L0SXP0"/>
<name>A0A0L0SXP0_ALLM3</name>
<comment type="subcellular location">
    <subcellularLocation>
        <location evidence="1">Membrane</location>
        <topology evidence="1">Multi-pass membrane protein</topology>
    </subcellularLocation>
</comment>
<dbReference type="InterPro" id="IPR011701">
    <property type="entry name" value="MFS"/>
</dbReference>
<dbReference type="VEuPathDB" id="FungiDB:AMAG_12324"/>
<dbReference type="PANTHER" id="PTHR23504:SF31">
    <property type="entry name" value="MAJOR FACILITATOR SUPERFAMILY DOMAIN-CONTAINING PROTEIN 10"/>
    <property type="match status" value="1"/>
</dbReference>
<feature type="transmembrane region" description="Helical" evidence="7">
    <location>
        <begin position="215"/>
        <end position="237"/>
    </location>
</feature>